<dbReference type="Proteomes" id="UP000028089">
    <property type="component" value="Unassembled WGS sequence"/>
</dbReference>
<evidence type="ECO:0000313" key="4">
    <source>
        <dbReference type="EMBL" id="ORP00880.1"/>
    </source>
</evidence>
<sequence>MVNQEILNSNVSIEEEIYNFEKGLKDDGNDWTGFPQIDLKEDSQCIYICGISETDRWHLFYYTLTKIKPVTPIASLAYYRVRDNLIFSKHSQWMKLQMGYTEYDLIFLDGVQFLGEADQRVQEYWMQRFKESKKRNKLFIVYSDCLPEDLKNMPESVVEFFESGIVVQLKSSKG</sequence>
<reference evidence="5 6" key="1">
    <citation type="submission" date="2014-05" db="EMBL/GenBank/DDBJ databases">
        <authorList>
            <person name="Daugherty S.C."/>
            <person name="Tallon L.J."/>
            <person name="Sadzewicz L."/>
            <person name="Kilian M."/>
            <person name="Tettelin H."/>
        </authorList>
    </citation>
    <scope>NUCLEOTIDE SEQUENCE [LARGE SCALE GENOMIC DNA]</scope>
    <source>
        <strain evidence="2 6">SK1126</strain>
        <strain evidence="3 5">SK578</strain>
    </source>
</reference>
<dbReference type="Gene3D" id="3.40.50.300">
    <property type="entry name" value="P-loop containing nucleotide triphosphate hydrolases"/>
    <property type="match status" value="1"/>
</dbReference>
<dbReference type="EMBL" id="NCVI01000015">
    <property type="protein sequence ID" value="ORP00880.1"/>
    <property type="molecule type" value="Genomic_DNA"/>
</dbReference>
<proteinExistence type="predicted"/>
<dbReference type="Proteomes" id="UP000028093">
    <property type="component" value="Unassembled WGS sequence"/>
</dbReference>
<gene>
    <name evidence="4" type="ORF">B7697_00940</name>
    <name evidence="2" type="ORF">SK1126_0226</name>
    <name evidence="3" type="ORF">SK578_0218</name>
</gene>
<dbReference type="Pfam" id="PF00308">
    <property type="entry name" value="Bac_DnaA"/>
    <property type="match status" value="1"/>
</dbReference>
<organism evidence="3 5">
    <name type="scientific">Streptococcus mitis</name>
    <dbReference type="NCBI Taxonomy" id="28037"/>
    <lineage>
        <taxon>Bacteria</taxon>
        <taxon>Bacillati</taxon>
        <taxon>Bacillota</taxon>
        <taxon>Bacilli</taxon>
        <taxon>Lactobacillales</taxon>
        <taxon>Streptococcaceae</taxon>
        <taxon>Streptococcus</taxon>
        <taxon>Streptococcus mitis group</taxon>
    </lineage>
</organism>
<dbReference type="AlphaFoldDB" id="A0A081QWQ2"/>
<dbReference type="SUPFAM" id="SSF52540">
    <property type="entry name" value="P-loop containing nucleoside triphosphate hydrolases"/>
    <property type="match status" value="1"/>
</dbReference>
<name>A0A081QWQ2_STRMT</name>
<evidence type="ECO:0000259" key="1">
    <source>
        <dbReference type="Pfam" id="PF00308"/>
    </source>
</evidence>
<accession>A0A081QWQ2</accession>
<dbReference type="Proteomes" id="UP000193102">
    <property type="component" value="Unassembled WGS sequence"/>
</dbReference>
<evidence type="ECO:0000313" key="2">
    <source>
        <dbReference type="EMBL" id="KEQ33902.1"/>
    </source>
</evidence>
<evidence type="ECO:0000313" key="7">
    <source>
        <dbReference type="Proteomes" id="UP000193102"/>
    </source>
</evidence>
<evidence type="ECO:0000313" key="3">
    <source>
        <dbReference type="EMBL" id="KEQ47375.1"/>
    </source>
</evidence>
<evidence type="ECO:0000313" key="5">
    <source>
        <dbReference type="Proteomes" id="UP000028089"/>
    </source>
</evidence>
<dbReference type="InterPro" id="IPR027417">
    <property type="entry name" value="P-loop_NTPase"/>
</dbReference>
<dbReference type="EMBL" id="JPFY01000010">
    <property type="protein sequence ID" value="KEQ47375.1"/>
    <property type="molecule type" value="Genomic_DNA"/>
</dbReference>
<dbReference type="InterPro" id="IPR013317">
    <property type="entry name" value="DnaA_dom"/>
</dbReference>
<reference evidence="4 7" key="2">
    <citation type="journal article" date="2016" name="Eur. J. Clin. Microbiol. Infect. Dis.">
        <title>Whole genome sequencing as a tool for phylogenetic analysis of clinical strains of Mitis group streptococci.</title>
        <authorList>
            <person name="Rasmussen L.H."/>
            <person name="Dargis R."/>
            <person name="Hojholt K."/>
            <person name="Christensen J.J."/>
            <person name="Skovgaard O."/>
            <person name="Justesen U.S."/>
            <person name="Rosenvinge F.S."/>
            <person name="Moser C."/>
            <person name="Lukjancenko O."/>
            <person name="Rasmussen S."/>
            <person name="Nielsen X.C."/>
        </authorList>
    </citation>
    <scope>NUCLEOTIDE SEQUENCE [LARGE SCALE GENOMIC DNA]</scope>
    <source>
        <strain evidence="4 7">RH_17024_08</strain>
    </source>
</reference>
<feature type="domain" description="Chromosomal replication initiator protein DnaA ATPAse" evidence="1">
    <location>
        <begin position="90"/>
        <end position="167"/>
    </location>
</feature>
<comment type="caution">
    <text evidence="3">The sequence shown here is derived from an EMBL/GenBank/DDBJ whole genome shotgun (WGS) entry which is preliminary data.</text>
</comment>
<dbReference type="RefSeq" id="WP_033681186.1">
    <property type="nucleotide sequence ID" value="NZ_CAMHBC010000008.1"/>
</dbReference>
<dbReference type="EMBL" id="JPFT01000003">
    <property type="protein sequence ID" value="KEQ33902.1"/>
    <property type="molecule type" value="Genomic_DNA"/>
</dbReference>
<evidence type="ECO:0000313" key="6">
    <source>
        <dbReference type="Proteomes" id="UP000028093"/>
    </source>
</evidence>
<protein>
    <submittedName>
        <fullName evidence="4">ATPase</fullName>
    </submittedName>
    <submittedName>
        <fullName evidence="3">Bacterial dnaA family protein</fullName>
    </submittedName>
</protein>
<reference evidence="4" key="3">
    <citation type="submission" date="2017-04" db="EMBL/GenBank/DDBJ databases">
        <authorList>
            <person name="Afonso C.L."/>
            <person name="Miller P.J."/>
            <person name="Scott M.A."/>
            <person name="Spackman E."/>
            <person name="Goraichik I."/>
            <person name="Dimitrov K.M."/>
            <person name="Suarez D.L."/>
            <person name="Swayne D.E."/>
        </authorList>
    </citation>
    <scope>NUCLEOTIDE SEQUENCE</scope>
    <source>
        <strain evidence="4">RH_17024_08</strain>
    </source>
</reference>